<organism evidence="6 7">
    <name type="scientific">Staphylococcus gallinarum</name>
    <dbReference type="NCBI Taxonomy" id="1293"/>
    <lineage>
        <taxon>Bacteria</taxon>
        <taxon>Bacillati</taxon>
        <taxon>Bacillota</taxon>
        <taxon>Bacilli</taxon>
        <taxon>Bacillales</taxon>
        <taxon>Staphylococcaceae</taxon>
        <taxon>Staphylococcus</taxon>
    </lineage>
</organism>
<dbReference type="SMART" id="SM00382">
    <property type="entry name" value="AAA"/>
    <property type="match status" value="1"/>
</dbReference>
<dbReference type="GO" id="GO:0016887">
    <property type="term" value="F:ATP hydrolysis activity"/>
    <property type="evidence" value="ECO:0007669"/>
    <property type="project" value="InterPro"/>
</dbReference>
<dbReference type="InterPro" id="IPR003439">
    <property type="entry name" value="ABC_transporter-like_ATP-bd"/>
</dbReference>
<reference evidence="5 8" key="2">
    <citation type="submission" date="2019-07" db="EMBL/GenBank/DDBJ databases">
        <title>Whole genome shotgun sequence of Staphylococcus gallinarum NBRC 109767.</title>
        <authorList>
            <person name="Hosoyama A."/>
            <person name="Uohara A."/>
            <person name="Ohji S."/>
            <person name="Ichikawa N."/>
        </authorList>
    </citation>
    <scope>NUCLEOTIDE SEQUENCE [LARGE SCALE GENOMIC DNA]</scope>
    <source>
        <strain evidence="5 8">NBRC 109767</strain>
    </source>
</reference>
<dbReference type="EMBL" id="BKAX01000003">
    <property type="protein sequence ID" value="GEQ05109.1"/>
    <property type="molecule type" value="Genomic_DNA"/>
</dbReference>
<reference evidence="6 7" key="1">
    <citation type="submission" date="2018-06" db="EMBL/GenBank/DDBJ databases">
        <authorList>
            <consortium name="Pathogen Informatics"/>
            <person name="Doyle S."/>
        </authorList>
    </citation>
    <scope>NUCLEOTIDE SEQUENCE [LARGE SCALE GENOMIC DNA]</scope>
    <source>
        <strain evidence="6 7">NCTC12195</strain>
    </source>
</reference>
<dbReference type="InterPro" id="IPR027417">
    <property type="entry name" value="P-loop_NTPase"/>
</dbReference>
<evidence type="ECO:0000313" key="6">
    <source>
        <dbReference type="EMBL" id="SUM33030.1"/>
    </source>
</evidence>
<accession>A0A0D0SNG1</accession>
<dbReference type="PROSITE" id="PS50893">
    <property type="entry name" value="ABC_TRANSPORTER_2"/>
    <property type="match status" value="1"/>
</dbReference>
<dbReference type="SUPFAM" id="SSF52540">
    <property type="entry name" value="P-loop containing nucleoside triphosphate hydrolases"/>
    <property type="match status" value="1"/>
</dbReference>
<keyword evidence="2" id="KW-0547">Nucleotide-binding</keyword>
<dbReference type="GO" id="GO:0005524">
    <property type="term" value="F:ATP binding"/>
    <property type="evidence" value="ECO:0007669"/>
    <property type="project" value="UniProtKB-KW"/>
</dbReference>
<dbReference type="Pfam" id="PF00005">
    <property type="entry name" value="ABC_tran"/>
    <property type="match status" value="1"/>
</dbReference>
<gene>
    <name evidence="6" type="ORF">NCTC12195_02483</name>
    <name evidence="5" type="ORF">SGA02_09370</name>
</gene>
<feature type="domain" description="ABC transporter" evidence="4">
    <location>
        <begin position="5"/>
        <end position="223"/>
    </location>
</feature>
<evidence type="ECO:0000256" key="1">
    <source>
        <dbReference type="ARBA" id="ARBA00022448"/>
    </source>
</evidence>
<keyword evidence="3 6" id="KW-0067">ATP-binding</keyword>
<evidence type="ECO:0000259" key="4">
    <source>
        <dbReference type="PROSITE" id="PS50893"/>
    </source>
</evidence>
<sequence length="272" mass="31252">MDYAIKATNISKYYNKKRIIENLSFNIPKNAITLIKGQNGVGKSITLKLLTQLITPTYGDIDCSYTISYAPDTLPKNIKLTVASYLNYIRKLHVNKRNYIDNEGLNHLMERFNLTAFRNTPLTELSKGTLQKVNIIQCLLNNTDILIFDEPFSGLDEATEQTFINYLSELAHDKTIILTAHNHIIENTIVTHVLNLNTKQFYQVHDKKNIELKQILIPNQKTTLPNEIQQYIADQKQKEHNIIALTALKTNSNLLIKSLIDHNYEIIEVKDL</sequence>
<evidence type="ECO:0000256" key="3">
    <source>
        <dbReference type="ARBA" id="ARBA00022840"/>
    </source>
</evidence>
<keyword evidence="1" id="KW-0813">Transport</keyword>
<dbReference type="OrthoDB" id="2290519at2"/>
<proteinExistence type="predicted"/>
<dbReference type="Gene3D" id="3.40.50.300">
    <property type="entry name" value="P-loop containing nucleotide triphosphate hydrolases"/>
    <property type="match status" value="1"/>
</dbReference>
<dbReference type="InterPro" id="IPR003593">
    <property type="entry name" value="AAA+_ATPase"/>
</dbReference>
<dbReference type="AlphaFoldDB" id="A0A0D0SNG1"/>
<evidence type="ECO:0000256" key="2">
    <source>
        <dbReference type="ARBA" id="ARBA00022741"/>
    </source>
</evidence>
<keyword evidence="8" id="KW-1185">Reference proteome</keyword>
<dbReference type="PANTHER" id="PTHR42939:SF1">
    <property type="entry name" value="ABC TRANSPORTER ATP-BINDING PROTEIN ALBC-RELATED"/>
    <property type="match status" value="1"/>
</dbReference>
<evidence type="ECO:0000313" key="5">
    <source>
        <dbReference type="EMBL" id="GEQ05109.1"/>
    </source>
</evidence>
<evidence type="ECO:0000313" key="7">
    <source>
        <dbReference type="Proteomes" id="UP000255277"/>
    </source>
</evidence>
<dbReference type="InterPro" id="IPR051782">
    <property type="entry name" value="ABC_Transporter_VariousFunc"/>
</dbReference>
<dbReference type="STRING" id="1293.SH09_05915"/>
<dbReference type="Proteomes" id="UP000321057">
    <property type="component" value="Unassembled WGS sequence"/>
</dbReference>
<evidence type="ECO:0000313" key="8">
    <source>
        <dbReference type="Proteomes" id="UP000321057"/>
    </source>
</evidence>
<name>A0A0D0SNG1_STAGA</name>
<protein>
    <submittedName>
        <fullName evidence="6">ABC transporter ATP-binding protein</fullName>
    </submittedName>
</protein>
<dbReference type="EMBL" id="UHDK01000001">
    <property type="protein sequence ID" value="SUM33030.1"/>
    <property type="molecule type" value="Genomic_DNA"/>
</dbReference>
<dbReference type="RefSeq" id="WP_042738702.1">
    <property type="nucleotide sequence ID" value="NZ_BKAX01000003.1"/>
</dbReference>
<dbReference type="Proteomes" id="UP000255277">
    <property type="component" value="Unassembled WGS sequence"/>
</dbReference>
<dbReference type="PANTHER" id="PTHR42939">
    <property type="entry name" value="ABC TRANSPORTER ATP-BINDING PROTEIN ALBC-RELATED"/>
    <property type="match status" value="1"/>
</dbReference>